<dbReference type="Gene3D" id="1.20.1050.10">
    <property type="match status" value="1"/>
</dbReference>
<reference evidence="6" key="1">
    <citation type="submission" date="2022-10" db="EMBL/GenBank/DDBJ databases">
        <authorList>
            <person name="Koch H."/>
        </authorList>
    </citation>
    <scope>NUCLEOTIDE SEQUENCE</scope>
    <source>
        <strain evidence="6">DNF</strain>
    </source>
</reference>
<feature type="site" description="Lowers pKa of active site Cys" evidence="3">
    <location>
        <position position="240"/>
    </location>
</feature>
<feature type="region of interest" description="Disordered" evidence="4">
    <location>
        <begin position="306"/>
        <end position="327"/>
    </location>
</feature>
<gene>
    <name evidence="6" type="ORF">DNFV4_00587</name>
</gene>
<sequence>MTATPQFPGEQGAEGAFQRQADAFRDWVTEDGRSGYPAEGGRYHLYVSWACPWAHRTIIVRRLKGLEAVVGMTVVDPIRDERGWAFREGPGHSLDPVNHFRFLSEAYQATDPQYRGRVTVPVLWDRERGRIVNNSDDDIMRMFNRAFNRFTSSDVDLCPSELEREIDRLNEFLYDNVNDGVYRAGFATSQAAYEQAVTRLFDALDALESRLSTGRFLFGERFVESDWRLFVTLLRFDLVYHGHFKCNLRRIVDYPNLFGYLKDLYQVEGIADTVNVDHIKRHYYVTHGEINPTRIVPLGPIQDLRSDPGRRHLGAGAISSDRAARGA</sequence>
<dbReference type="Gene3D" id="3.40.30.10">
    <property type="entry name" value="Glutaredoxin"/>
    <property type="match status" value="1"/>
</dbReference>
<dbReference type="AlphaFoldDB" id="A0AA86MWA5"/>
<feature type="active site" description="Nucleophile" evidence="1">
    <location>
        <position position="51"/>
    </location>
</feature>
<dbReference type="GO" id="GO:0004364">
    <property type="term" value="F:glutathione transferase activity"/>
    <property type="evidence" value="ECO:0007669"/>
    <property type="project" value="InterPro"/>
</dbReference>
<dbReference type="CDD" id="cd03190">
    <property type="entry name" value="GST_C_Omega_like"/>
    <property type="match status" value="1"/>
</dbReference>
<dbReference type="InterPro" id="IPR047047">
    <property type="entry name" value="GST_Omega-like_C"/>
</dbReference>
<evidence type="ECO:0000256" key="3">
    <source>
        <dbReference type="PIRSR" id="PIRSR015753-3"/>
    </source>
</evidence>
<organism evidence="6 7">
    <name type="scientific">Nitrospira tepida</name>
    <dbReference type="NCBI Taxonomy" id="2973512"/>
    <lineage>
        <taxon>Bacteria</taxon>
        <taxon>Pseudomonadati</taxon>
        <taxon>Nitrospirota</taxon>
        <taxon>Nitrospiria</taxon>
        <taxon>Nitrospirales</taxon>
        <taxon>Nitrospiraceae</taxon>
        <taxon>Nitrospira</taxon>
    </lineage>
</organism>
<dbReference type="PANTHER" id="PTHR32419">
    <property type="entry name" value="GLUTATHIONYL-HYDROQUINONE REDUCTASE"/>
    <property type="match status" value="1"/>
</dbReference>
<dbReference type="PANTHER" id="PTHR32419:SF6">
    <property type="entry name" value="GLUTATHIONE S-TRANSFERASE OMEGA-LIKE 1-RELATED"/>
    <property type="match status" value="1"/>
</dbReference>
<evidence type="ECO:0000256" key="1">
    <source>
        <dbReference type="PIRSR" id="PIRSR015753-1"/>
    </source>
</evidence>
<dbReference type="EMBL" id="OX365700">
    <property type="protein sequence ID" value="CAI4030162.1"/>
    <property type="molecule type" value="Genomic_DNA"/>
</dbReference>
<evidence type="ECO:0000256" key="4">
    <source>
        <dbReference type="SAM" id="MobiDB-lite"/>
    </source>
</evidence>
<dbReference type="InterPro" id="IPR016639">
    <property type="entry name" value="GST_Omega/GSH"/>
</dbReference>
<dbReference type="InterPro" id="IPR036282">
    <property type="entry name" value="Glutathione-S-Trfase_C_sf"/>
</dbReference>
<proteinExistence type="predicted"/>
<dbReference type="Pfam" id="PF13410">
    <property type="entry name" value="GST_C_2"/>
    <property type="match status" value="1"/>
</dbReference>
<feature type="binding site" evidence="2">
    <location>
        <begin position="117"/>
        <end position="120"/>
    </location>
    <ligand>
        <name>glutathione</name>
        <dbReference type="ChEBI" id="CHEBI:57925"/>
    </ligand>
</feature>
<dbReference type="GO" id="GO:0005737">
    <property type="term" value="C:cytoplasm"/>
    <property type="evidence" value="ECO:0007669"/>
    <property type="project" value="TreeGrafter"/>
</dbReference>
<feature type="binding site" evidence="2">
    <location>
        <position position="84"/>
    </location>
    <ligand>
        <name>glutathione</name>
        <dbReference type="ChEBI" id="CHEBI:57925"/>
    </ligand>
</feature>
<evidence type="ECO:0000313" key="6">
    <source>
        <dbReference type="EMBL" id="CAI4030162.1"/>
    </source>
</evidence>
<dbReference type="SFLD" id="SFLDG01206">
    <property type="entry name" value="Xi.1"/>
    <property type="match status" value="1"/>
</dbReference>
<name>A0AA86MWA5_9BACT</name>
<dbReference type="Pfam" id="PF13409">
    <property type="entry name" value="GST_N_2"/>
    <property type="match status" value="1"/>
</dbReference>
<accession>A0AA86MWA5</accession>
<feature type="site" description="Lowers pKa of active site Cys" evidence="3">
    <location>
        <position position="283"/>
    </location>
</feature>
<keyword evidence="7" id="KW-1185">Reference proteome</keyword>
<dbReference type="SFLD" id="SFLDS00019">
    <property type="entry name" value="Glutathione_Transferase_(cytos"/>
    <property type="match status" value="1"/>
</dbReference>
<dbReference type="RefSeq" id="WP_289267162.1">
    <property type="nucleotide sequence ID" value="NZ_OX365700.1"/>
</dbReference>
<feature type="domain" description="GST N-terminal" evidence="5">
    <location>
        <begin position="50"/>
        <end position="145"/>
    </location>
</feature>
<evidence type="ECO:0000256" key="2">
    <source>
        <dbReference type="PIRSR" id="PIRSR015753-2"/>
    </source>
</evidence>
<dbReference type="SFLD" id="SFLDG01148">
    <property type="entry name" value="Xi_(cytGST)"/>
    <property type="match status" value="1"/>
</dbReference>
<dbReference type="KEGG" id="nti:DNFV4_00587"/>
<dbReference type="SUPFAM" id="SSF47616">
    <property type="entry name" value="GST C-terminal domain-like"/>
    <property type="match status" value="1"/>
</dbReference>
<protein>
    <submittedName>
        <fullName evidence="6">Glutathionyl-hydroquinone reductase YqjG</fullName>
    </submittedName>
</protein>
<dbReference type="InterPro" id="IPR036249">
    <property type="entry name" value="Thioredoxin-like_sf"/>
</dbReference>
<evidence type="ECO:0000313" key="7">
    <source>
        <dbReference type="Proteomes" id="UP001179121"/>
    </source>
</evidence>
<dbReference type="Proteomes" id="UP001179121">
    <property type="component" value="Chromosome"/>
</dbReference>
<dbReference type="InterPro" id="IPR004045">
    <property type="entry name" value="Glutathione_S-Trfase_N"/>
</dbReference>
<dbReference type="PIRSF" id="PIRSF015753">
    <property type="entry name" value="GST"/>
    <property type="match status" value="1"/>
</dbReference>
<dbReference type="SUPFAM" id="SSF52833">
    <property type="entry name" value="Thioredoxin-like"/>
    <property type="match status" value="1"/>
</dbReference>
<feature type="active site" description="Proton donor/acceptor" evidence="1">
    <location>
        <position position="182"/>
    </location>
</feature>
<dbReference type="InterPro" id="IPR040079">
    <property type="entry name" value="Glutathione_S-Trfase"/>
</dbReference>
<evidence type="ECO:0000259" key="5">
    <source>
        <dbReference type="Pfam" id="PF13409"/>
    </source>
</evidence>